<dbReference type="PROSITE" id="PS50995">
    <property type="entry name" value="HTH_MARR_2"/>
    <property type="match status" value="1"/>
</dbReference>
<keyword evidence="2" id="KW-0963">Cytoplasm</keyword>
<dbReference type="PRINTS" id="PR00598">
    <property type="entry name" value="HTHMARR"/>
</dbReference>
<evidence type="ECO:0000313" key="7">
    <source>
        <dbReference type="EMBL" id="TKB58672.1"/>
    </source>
</evidence>
<feature type="domain" description="HTH marR-type" evidence="6">
    <location>
        <begin position="6"/>
        <end position="136"/>
    </location>
</feature>
<dbReference type="InterPro" id="IPR000835">
    <property type="entry name" value="HTH_MarR-typ"/>
</dbReference>
<evidence type="ECO:0000256" key="1">
    <source>
        <dbReference type="ARBA" id="ARBA00004496"/>
    </source>
</evidence>
<evidence type="ECO:0000256" key="5">
    <source>
        <dbReference type="ARBA" id="ARBA00023163"/>
    </source>
</evidence>
<keyword evidence="5" id="KW-0804">Transcription</keyword>
<accession>A0A4U1BTY7</accession>
<dbReference type="Gene3D" id="1.10.10.10">
    <property type="entry name" value="Winged helix-like DNA-binding domain superfamily/Winged helix DNA-binding domain"/>
    <property type="match status" value="1"/>
</dbReference>
<dbReference type="PANTHER" id="PTHR33164">
    <property type="entry name" value="TRANSCRIPTIONAL REGULATOR, MARR FAMILY"/>
    <property type="match status" value="1"/>
</dbReference>
<proteinExistence type="predicted"/>
<dbReference type="InterPro" id="IPR039422">
    <property type="entry name" value="MarR/SlyA-like"/>
</dbReference>
<evidence type="ECO:0000259" key="6">
    <source>
        <dbReference type="PROSITE" id="PS50995"/>
    </source>
</evidence>
<dbReference type="RefSeq" id="WP_136861820.1">
    <property type="nucleotide sequence ID" value="NZ_SWCJ01000001.1"/>
</dbReference>
<comment type="subcellular location">
    <subcellularLocation>
        <location evidence="1">Cytoplasm</location>
    </subcellularLocation>
</comment>
<keyword evidence="4" id="KW-0238">DNA-binding</keyword>
<dbReference type="Proteomes" id="UP000305675">
    <property type="component" value="Unassembled WGS sequence"/>
</dbReference>
<dbReference type="GO" id="GO:0005737">
    <property type="term" value="C:cytoplasm"/>
    <property type="evidence" value="ECO:0007669"/>
    <property type="project" value="UniProtKB-SubCell"/>
</dbReference>
<evidence type="ECO:0000256" key="2">
    <source>
        <dbReference type="ARBA" id="ARBA00022490"/>
    </source>
</evidence>
<dbReference type="GO" id="GO:0003700">
    <property type="term" value="F:DNA-binding transcription factor activity"/>
    <property type="evidence" value="ECO:0007669"/>
    <property type="project" value="InterPro"/>
</dbReference>
<dbReference type="EMBL" id="SWCJ01000001">
    <property type="protein sequence ID" value="TKB58672.1"/>
    <property type="molecule type" value="Genomic_DNA"/>
</dbReference>
<dbReference type="InterPro" id="IPR055166">
    <property type="entry name" value="Transc_reg_Sar_Rot_HTH"/>
</dbReference>
<dbReference type="OrthoDB" id="9806864at2"/>
<organism evidence="7 8">
    <name type="scientific">Ferrimonas aestuarii</name>
    <dbReference type="NCBI Taxonomy" id="2569539"/>
    <lineage>
        <taxon>Bacteria</taxon>
        <taxon>Pseudomonadati</taxon>
        <taxon>Pseudomonadota</taxon>
        <taxon>Gammaproteobacteria</taxon>
        <taxon>Alteromonadales</taxon>
        <taxon>Ferrimonadaceae</taxon>
        <taxon>Ferrimonas</taxon>
    </lineage>
</organism>
<keyword evidence="3" id="KW-0805">Transcription regulation</keyword>
<name>A0A4U1BTY7_9GAMM</name>
<evidence type="ECO:0000256" key="3">
    <source>
        <dbReference type="ARBA" id="ARBA00023015"/>
    </source>
</evidence>
<sequence length="147" mass="16562">MKPKLSDNLCFAIYSASNAITRAYRPLLEQFDLTYSQYLVLQSLWLEDGVSLKSLSEQVMLDPGSLTPVVKRLEAKGMLSRRISEQDERRKVIALTESGRALKQQACQLKSQLEAKAGIESAQLDQLRDQCWMVVERLNRAGNEGDA</sequence>
<dbReference type="AlphaFoldDB" id="A0A4U1BTY7"/>
<dbReference type="Pfam" id="PF22381">
    <property type="entry name" value="Staph_reg_Sar_Rot"/>
    <property type="match status" value="1"/>
</dbReference>
<evidence type="ECO:0000256" key="4">
    <source>
        <dbReference type="ARBA" id="ARBA00023125"/>
    </source>
</evidence>
<gene>
    <name evidence="7" type="ORF">FCL42_02680</name>
</gene>
<comment type="caution">
    <text evidence="7">The sequence shown here is derived from an EMBL/GenBank/DDBJ whole genome shotgun (WGS) entry which is preliminary data.</text>
</comment>
<dbReference type="GO" id="GO:0006950">
    <property type="term" value="P:response to stress"/>
    <property type="evidence" value="ECO:0007669"/>
    <property type="project" value="TreeGrafter"/>
</dbReference>
<dbReference type="SMART" id="SM00347">
    <property type="entry name" value="HTH_MARR"/>
    <property type="match status" value="1"/>
</dbReference>
<evidence type="ECO:0000313" key="8">
    <source>
        <dbReference type="Proteomes" id="UP000305675"/>
    </source>
</evidence>
<dbReference type="PANTHER" id="PTHR33164:SF5">
    <property type="entry name" value="ORGANIC HYDROPEROXIDE RESISTANCE TRANSCRIPTIONAL REGULATOR"/>
    <property type="match status" value="1"/>
</dbReference>
<dbReference type="SUPFAM" id="SSF46785">
    <property type="entry name" value="Winged helix' DNA-binding domain"/>
    <property type="match status" value="1"/>
</dbReference>
<dbReference type="GO" id="GO:0003677">
    <property type="term" value="F:DNA binding"/>
    <property type="evidence" value="ECO:0007669"/>
    <property type="project" value="UniProtKB-KW"/>
</dbReference>
<reference evidence="7 8" key="1">
    <citation type="submission" date="2019-04" db="EMBL/GenBank/DDBJ databases">
        <authorList>
            <person name="Hwang J.C."/>
        </authorList>
    </citation>
    <scope>NUCLEOTIDE SEQUENCE [LARGE SCALE GENOMIC DNA]</scope>
    <source>
        <strain evidence="7 8">IMCC35002</strain>
    </source>
</reference>
<keyword evidence="8" id="KW-1185">Reference proteome</keyword>
<dbReference type="InterPro" id="IPR036388">
    <property type="entry name" value="WH-like_DNA-bd_sf"/>
</dbReference>
<protein>
    <submittedName>
        <fullName evidence="7">MarR family transcriptional regulator</fullName>
    </submittedName>
</protein>
<dbReference type="InterPro" id="IPR036390">
    <property type="entry name" value="WH_DNA-bd_sf"/>
</dbReference>